<sequence length="189" mass="20212">MNRFARWGFALALLPVAACADKPPAPPPAPPGPPPLAAADAQFIQDAAQGGMAEVQMAQLAQSKSKNPKVKAFAAKMIAEHSPNNDQLKQLATTKGATLPTGLSDAQNQQLTTLQGEMGRKFDHDYIADQVQDHQAMLTAFQTEAQSGTDPDLKNFASQTVPTIQEHLTDAQKLQTGGGTMHKGRHHKK</sequence>
<feature type="chain" id="PRO_5047018471" evidence="1">
    <location>
        <begin position="21"/>
        <end position="189"/>
    </location>
</feature>
<dbReference type="InterPro" id="IPR025419">
    <property type="entry name" value="DUF4142"/>
</dbReference>
<evidence type="ECO:0000313" key="3">
    <source>
        <dbReference type="EMBL" id="MCQ8242531.1"/>
    </source>
</evidence>
<dbReference type="Gene3D" id="1.20.1260.10">
    <property type="match status" value="1"/>
</dbReference>
<keyword evidence="1" id="KW-0732">Signal</keyword>
<gene>
    <name evidence="3" type="ORF">NFI88_17045</name>
</gene>
<dbReference type="PANTHER" id="PTHR38593:SF1">
    <property type="entry name" value="BLR2558 PROTEIN"/>
    <property type="match status" value="1"/>
</dbReference>
<dbReference type="Proteomes" id="UP001524547">
    <property type="component" value="Unassembled WGS sequence"/>
</dbReference>
<feature type="signal peptide" evidence="1">
    <location>
        <begin position="1"/>
        <end position="20"/>
    </location>
</feature>
<keyword evidence="4" id="KW-1185">Reference proteome</keyword>
<dbReference type="RefSeq" id="WP_422921295.1">
    <property type="nucleotide sequence ID" value="NZ_JAMZEJ010000013.1"/>
</dbReference>
<dbReference type="PANTHER" id="PTHR38593">
    <property type="entry name" value="BLR2558 PROTEIN"/>
    <property type="match status" value="1"/>
</dbReference>
<proteinExistence type="predicted"/>
<evidence type="ECO:0000313" key="4">
    <source>
        <dbReference type="Proteomes" id="UP001524547"/>
    </source>
</evidence>
<reference evidence="3 4" key="1">
    <citation type="submission" date="2022-06" db="EMBL/GenBank/DDBJ databases">
        <title>Rhizosaccharibacter gen. nov. sp. nov. KSS12, endophytic bacteria isolated from sugarcane.</title>
        <authorList>
            <person name="Pitiwittayakul N."/>
        </authorList>
    </citation>
    <scope>NUCLEOTIDE SEQUENCE [LARGE SCALE GENOMIC DNA]</scope>
    <source>
        <strain evidence="3 4">KSS12</strain>
    </source>
</reference>
<dbReference type="InterPro" id="IPR012347">
    <property type="entry name" value="Ferritin-like"/>
</dbReference>
<accession>A0ABT1W1P9</accession>
<organism evidence="3 4">
    <name type="scientific">Rhizosaccharibacter radicis</name>
    <dbReference type="NCBI Taxonomy" id="2782605"/>
    <lineage>
        <taxon>Bacteria</taxon>
        <taxon>Pseudomonadati</taxon>
        <taxon>Pseudomonadota</taxon>
        <taxon>Alphaproteobacteria</taxon>
        <taxon>Acetobacterales</taxon>
        <taxon>Acetobacteraceae</taxon>
        <taxon>Rhizosaccharibacter</taxon>
    </lineage>
</organism>
<dbReference type="EMBL" id="JAMZEJ010000013">
    <property type="protein sequence ID" value="MCQ8242531.1"/>
    <property type="molecule type" value="Genomic_DNA"/>
</dbReference>
<comment type="caution">
    <text evidence="3">The sequence shown here is derived from an EMBL/GenBank/DDBJ whole genome shotgun (WGS) entry which is preliminary data.</text>
</comment>
<name>A0ABT1W1P9_9PROT</name>
<evidence type="ECO:0000259" key="2">
    <source>
        <dbReference type="Pfam" id="PF13628"/>
    </source>
</evidence>
<protein>
    <submittedName>
        <fullName evidence="3">DUF4142 domain-containing protein</fullName>
    </submittedName>
</protein>
<dbReference type="Pfam" id="PF13628">
    <property type="entry name" value="DUF4142"/>
    <property type="match status" value="1"/>
</dbReference>
<feature type="domain" description="DUF4142" evidence="2">
    <location>
        <begin position="39"/>
        <end position="174"/>
    </location>
</feature>
<evidence type="ECO:0000256" key="1">
    <source>
        <dbReference type="SAM" id="SignalP"/>
    </source>
</evidence>